<name>A0A1X7S3N5_ZYMT9</name>
<dbReference type="InterPro" id="IPR008758">
    <property type="entry name" value="Peptidase_S28"/>
</dbReference>
<dbReference type="GO" id="GO:0006508">
    <property type="term" value="P:proteolysis"/>
    <property type="evidence" value="ECO:0007669"/>
    <property type="project" value="UniProtKB-KW"/>
</dbReference>
<dbReference type="GO" id="GO:0070008">
    <property type="term" value="F:serine-type exopeptidase activity"/>
    <property type="evidence" value="ECO:0007669"/>
    <property type="project" value="InterPro"/>
</dbReference>
<dbReference type="PANTHER" id="PTHR11010:SF23">
    <property type="entry name" value="SERINE PEPTIDASE"/>
    <property type="match status" value="1"/>
</dbReference>
<evidence type="ECO:0000256" key="3">
    <source>
        <dbReference type="ARBA" id="ARBA00022729"/>
    </source>
</evidence>
<dbReference type="Proteomes" id="UP000215127">
    <property type="component" value="Chromosome 9"/>
</dbReference>
<sequence>MATTDDIKIAEFPQLIDHGNPSLGTFQQKYYYQAASWKGPGSPIILFASGENNASDTSGLIVSEFGTYGVLAEQIGAAAIALEHRYYGDSSPFEALTTENLQYLTVKNVIKDLTYFAQNVDLPFVTPTGSSTAKDVPWVLVGGSYTGAIAAWTAVVDPGTFWTYYASSPLTEVINDFWQYYVPIQHGMPQNCSKDASALIDHMDDILLRGSKEDITALKARFNFESLPYNDDFMNALVMALLSWQGHNLYAESDDFDDNHVFFGWCDHIENAVGQPGKAGPNGVGVELALDGYAKWWNTFGVEYWRSYIACPPEYSDAACADSRNPSSYYFTDKSVGSAINLQYLWLLCNEPLAFWQTGAPVGRPSLVSRLITAEYFTRQCKLLFPTGPHGETYAHGRTVENVNAWTSGWKNNNAKRLLHVSGEFDPWREAGVSSDFRPGGPMISSKQVVVKVVPNGIHATDLLTKCGLANAGVQKVIDEVVQQLTEWVGEWYEEKGLQKPWAGGK</sequence>
<evidence type="ECO:0000313" key="7">
    <source>
        <dbReference type="Proteomes" id="UP000215127"/>
    </source>
</evidence>
<dbReference type="PANTHER" id="PTHR11010">
    <property type="entry name" value="PROTEASE S28 PRO-X CARBOXYPEPTIDASE-RELATED"/>
    <property type="match status" value="1"/>
</dbReference>
<evidence type="ECO:0000256" key="1">
    <source>
        <dbReference type="ARBA" id="ARBA00011079"/>
    </source>
</evidence>
<keyword evidence="7" id="KW-1185">Reference proteome</keyword>
<proteinExistence type="inferred from homology"/>
<accession>A0A1X7S3N5</accession>
<dbReference type="AlphaFoldDB" id="A0A1X7S3N5"/>
<organism evidence="6 7">
    <name type="scientific">Zymoseptoria tritici (strain ST99CH_3D7)</name>
    <dbReference type="NCBI Taxonomy" id="1276538"/>
    <lineage>
        <taxon>Eukaryota</taxon>
        <taxon>Fungi</taxon>
        <taxon>Dikarya</taxon>
        <taxon>Ascomycota</taxon>
        <taxon>Pezizomycotina</taxon>
        <taxon>Dothideomycetes</taxon>
        <taxon>Dothideomycetidae</taxon>
        <taxon>Mycosphaerellales</taxon>
        <taxon>Mycosphaerellaceae</taxon>
        <taxon>Zymoseptoria</taxon>
    </lineage>
</organism>
<protein>
    <recommendedName>
        <fullName evidence="8">Serine carboxypeptidase S28</fullName>
    </recommendedName>
</protein>
<dbReference type="InterPro" id="IPR029058">
    <property type="entry name" value="AB_hydrolase_fold"/>
</dbReference>
<keyword evidence="2" id="KW-0645">Protease</keyword>
<gene>
    <name evidence="6" type="ORF">ZT3D7_G9410</name>
</gene>
<dbReference type="GO" id="GO:0008239">
    <property type="term" value="F:dipeptidyl-peptidase activity"/>
    <property type="evidence" value="ECO:0007669"/>
    <property type="project" value="TreeGrafter"/>
</dbReference>
<dbReference type="Gene3D" id="3.40.50.1820">
    <property type="entry name" value="alpha/beta hydrolase"/>
    <property type="match status" value="2"/>
</dbReference>
<evidence type="ECO:0000313" key="6">
    <source>
        <dbReference type="EMBL" id="SMQ54255.1"/>
    </source>
</evidence>
<reference evidence="6 7" key="1">
    <citation type="submission" date="2016-06" db="EMBL/GenBank/DDBJ databases">
        <authorList>
            <person name="Kjaerup R.B."/>
            <person name="Dalgaard T.S."/>
            <person name="Juul-Madsen H.R."/>
        </authorList>
    </citation>
    <scope>NUCLEOTIDE SEQUENCE [LARGE SCALE GENOMIC DNA]</scope>
</reference>
<dbReference type="SUPFAM" id="SSF53474">
    <property type="entry name" value="alpha/beta-Hydrolases"/>
    <property type="match status" value="1"/>
</dbReference>
<keyword evidence="3" id="KW-0732">Signal</keyword>
<keyword evidence="5" id="KW-0325">Glycoprotein</keyword>
<keyword evidence="4" id="KW-0378">Hydrolase</keyword>
<dbReference type="EMBL" id="LT853700">
    <property type="protein sequence ID" value="SMQ54255.1"/>
    <property type="molecule type" value="Genomic_DNA"/>
</dbReference>
<evidence type="ECO:0000256" key="4">
    <source>
        <dbReference type="ARBA" id="ARBA00022801"/>
    </source>
</evidence>
<dbReference type="Pfam" id="PF05577">
    <property type="entry name" value="Peptidase_S28"/>
    <property type="match status" value="1"/>
</dbReference>
<evidence type="ECO:0000256" key="2">
    <source>
        <dbReference type="ARBA" id="ARBA00022670"/>
    </source>
</evidence>
<evidence type="ECO:0008006" key="8">
    <source>
        <dbReference type="Google" id="ProtNLM"/>
    </source>
</evidence>
<evidence type="ECO:0000256" key="5">
    <source>
        <dbReference type="ARBA" id="ARBA00023180"/>
    </source>
</evidence>
<comment type="similarity">
    <text evidence="1">Belongs to the peptidase S28 family.</text>
</comment>